<reference evidence="1" key="2">
    <citation type="submission" date="2025-09" db="UniProtKB">
        <authorList>
            <consortium name="Ensembl"/>
        </authorList>
    </citation>
    <scope>IDENTIFICATION</scope>
</reference>
<dbReference type="GO" id="GO:0005929">
    <property type="term" value="C:cilium"/>
    <property type="evidence" value="ECO:0007669"/>
    <property type="project" value="TreeGrafter"/>
</dbReference>
<dbReference type="AlphaFoldDB" id="A0A8C2UIU0"/>
<dbReference type="GO" id="GO:0007288">
    <property type="term" value="P:sperm axoneme assembly"/>
    <property type="evidence" value="ECO:0007669"/>
    <property type="project" value="TreeGrafter"/>
</dbReference>
<evidence type="ECO:0000313" key="2">
    <source>
        <dbReference type="Proteomes" id="UP000694398"/>
    </source>
</evidence>
<dbReference type="GeneTree" id="ENSGT00940000163202"/>
<dbReference type="PANTHER" id="PTHR45912">
    <property type="entry name" value="CILIA- AND FLAGELLA-ASSOCIATED PROTEIN 47"/>
    <property type="match status" value="1"/>
</dbReference>
<proteinExistence type="predicted"/>
<accession>A0A8C2UIU0</accession>
<reference evidence="1" key="1">
    <citation type="submission" date="2025-08" db="UniProtKB">
        <authorList>
            <consortium name="Ensembl"/>
        </authorList>
    </citation>
    <scope>IDENTIFICATION</scope>
</reference>
<sequence>AEEFVSVPLKFFPIGPGHYPCKILLISSYDVRVYCVEGVVNEDQPEAALTFETPAFEPLIQNIPLHNETKKEWKCQVKIEAKWFYGPAILHIRPGETVQYPLTFKPISECEIMGKLTVKNEVDSMEHIINIKGIGKKPLAFGTITVDCKVGDVASKTIIVPNYSMTILTFKVSSDLPIVSGDPHITVDPDSSVSYVINVCPLKRGILKDEDLKNLRVWYHLEIHASAGPPLNITEVKCMALETSCIEIPISNPKEETLHIDVILTSPALSGLQQLKLSPLESVSYIVWYSPATIGYKEERYGVSVALYSILLLIF</sequence>
<organism evidence="1 2">
    <name type="scientific">Chinchilla lanigera</name>
    <name type="common">Long-tailed chinchilla</name>
    <name type="synonym">Chinchilla villidera</name>
    <dbReference type="NCBI Taxonomy" id="34839"/>
    <lineage>
        <taxon>Eukaryota</taxon>
        <taxon>Metazoa</taxon>
        <taxon>Chordata</taxon>
        <taxon>Craniata</taxon>
        <taxon>Vertebrata</taxon>
        <taxon>Euteleostomi</taxon>
        <taxon>Mammalia</taxon>
        <taxon>Eutheria</taxon>
        <taxon>Euarchontoglires</taxon>
        <taxon>Glires</taxon>
        <taxon>Rodentia</taxon>
        <taxon>Hystricomorpha</taxon>
        <taxon>Chinchillidae</taxon>
        <taxon>Chinchilla</taxon>
    </lineage>
</organism>
<name>A0A8C2UIU0_CHILA</name>
<dbReference type="OMA" id="ISECEIM"/>
<evidence type="ECO:0000313" key="1">
    <source>
        <dbReference type="Ensembl" id="ENSCLAP00000000340.1"/>
    </source>
</evidence>
<keyword evidence="2" id="KW-1185">Reference proteome</keyword>
<protein>
    <submittedName>
        <fullName evidence="1">Uncharacterized protein</fullName>
    </submittedName>
</protein>
<dbReference type="Proteomes" id="UP000694398">
    <property type="component" value="Unassembled WGS sequence"/>
</dbReference>
<dbReference type="PANTHER" id="PTHR45912:SF3">
    <property type="entry name" value="CILIA- AND FLAGELLA-ASSOCIATED PROTEIN 47"/>
    <property type="match status" value="1"/>
</dbReference>
<dbReference type="Ensembl" id="ENSCLAT00000000368.1">
    <property type="protein sequence ID" value="ENSCLAP00000000340.1"/>
    <property type="gene ID" value="ENSCLAG00000000292.1"/>
</dbReference>